<dbReference type="InterPro" id="IPR054470">
    <property type="entry name" value="FIMAH_dom"/>
</dbReference>
<keyword evidence="2" id="KW-0723">Serine/threonine-protein kinase</keyword>
<keyword evidence="9" id="KW-0812">Transmembrane</keyword>
<feature type="binding site" evidence="7">
    <location>
        <position position="39"/>
    </location>
    <ligand>
        <name>ATP</name>
        <dbReference type="ChEBI" id="CHEBI:30616"/>
    </ligand>
</feature>
<evidence type="ECO:0000256" key="2">
    <source>
        <dbReference type="ARBA" id="ARBA00022527"/>
    </source>
</evidence>
<keyword evidence="9" id="KW-0472">Membrane</keyword>
<evidence type="ECO:0000256" key="8">
    <source>
        <dbReference type="SAM" id="MobiDB-lite"/>
    </source>
</evidence>
<feature type="domain" description="Protein kinase" evidence="10">
    <location>
        <begin position="10"/>
        <end position="270"/>
    </location>
</feature>
<protein>
    <recommendedName>
        <fullName evidence="1">non-specific serine/threonine protein kinase</fullName>
        <ecNumber evidence="1">2.7.11.1</ecNumber>
    </recommendedName>
</protein>
<keyword evidence="9" id="KW-1133">Transmembrane helix</keyword>
<dbReference type="Pfam" id="PF22888">
    <property type="entry name" value="FIMAH"/>
    <property type="match status" value="1"/>
</dbReference>
<evidence type="ECO:0000313" key="12">
    <source>
        <dbReference type="Proteomes" id="UP001596548"/>
    </source>
</evidence>
<evidence type="ECO:0000256" key="6">
    <source>
        <dbReference type="ARBA" id="ARBA00022840"/>
    </source>
</evidence>
<evidence type="ECO:0000256" key="7">
    <source>
        <dbReference type="PROSITE-ProRule" id="PRU10141"/>
    </source>
</evidence>
<dbReference type="RefSeq" id="WP_378973446.1">
    <property type="nucleotide sequence ID" value="NZ_JBHTBJ010000024.1"/>
</dbReference>
<proteinExistence type="predicted"/>
<evidence type="ECO:0000256" key="4">
    <source>
        <dbReference type="ARBA" id="ARBA00022741"/>
    </source>
</evidence>
<dbReference type="InterPro" id="IPR017441">
    <property type="entry name" value="Protein_kinase_ATP_BS"/>
</dbReference>
<feature type="region of interest" description="Disordered" evidence="8">
    <location>
        <begin position="356"/>
        <end position="382"/>
    </location>
</feature>
<dbReference type="SUPFAM" id="SSF56112">
    <property type="entry name" value="Protein kinase-like (PK-like)"/>
    <property type="match status" value="1"/>
</dbReference>
<dbReference type="CDD" id="cd14014">
    <property type="entry name" value="STKc_PknB_like"/>
    <property type="match status" value="1"/>
</dbReference>
<sequence>MSNRVLGGRYRLQRRLGRGGTATVWEARDTRLDRNAAVKILDASARTDPAALERLRREARSVAGLAHDNIVGVYDVDIAEDAAYLVMELVDGRSLTETIAQRGRLPVGSAVSIAAQVCDALGAAHAAGVVHRDIKPSNILVTPSGLVKVCDFGVALLDRAGGDAALTGAGNVVGTCQYMAPEQAAGDPVDGRADLYAVGCVLYAMLAGAPPFAADHPIEVLDLHLNEPPVPLRAHRDDVPPELQRLVDELLAKRPADRPRTAWSVRDRLRAVSERTPEPADPQAVAAAATRLLPEVTAVLPAARAGRGHRWAGDPKYMLLAGAAAVLAIALVFALATGGGRPPAVPAADPAAPAVSARASATATGPSPAPSPAVASPAPARATPADRLAALTVVLQQQADSGQLPRKPAKSLLRDLERVTRARDAGKAEDAAERFDKFRERVRELRAKGELDGDALPDLDGIAATLSPSFG</sequence>
<dbReference type="SMART" id="SM00220">
    <property type="entry name" value="S_TKc"/>
    <property type="match status" value="1"/>
</dbReference>
<dbReference type="EC" id="2.7.11.1" evidence="1"/>
<dbReference type="InterPro" id="IPR011009">
    <property type="entry name" value="Kinase-like_dom_sf"/>
</dbReference>
<dbReference type="Proteomes" id="UP001596548">
    <property type="component" value="Unassembled WGS sequence"/>
</dbReference>
<evidence type="ECO:0000256" key="5">
    <source>
        <dbReference type="ARBA" id="ARBA00022777"/>
    </source>
</evidence>
<dbReference type="Pfam" id="PF00069">
    <property type="entry name" value="Pkinase"/>
    <property type="match status" value="1"/>
</dbReference>
<organism evidence="11 12">
    <name type="scientific">Paractinoplanes rhizophilus</name>
    <dbReference type="NCBI Taxonomy" id="1416877"/>
    <lineage>
        <taxon>Bacteria</taxon>
        <taxon>Bacillati</taxon>
        <taxon>Actinomycetota</taxon>
        <taxon>Actinomycetes</taxon>
        <taxon>Micromonosporales</taxon>
        <taxon>Micromonosporaceae</taxon>
        <taxon>Paractinoplanes</taxon>
    </lineage>
</organism>
<reference evidence="12" key="1">
    <citation type="journal article" date="2019" name="Int. J. Syst. Evol. Microbiol.">
        <title>The Global Catalogue of Microorganisms (GCM) 10K type strain sequencing project: providing services to taxonomists for standard genome sequencing and annotation.</title>
        <authorList>
            <consortium name="The Broad Institute Genomics Platform"/>
            <consortium name="The Broad Institute Genome Sequencing Center for Infectious Disease"/>
            <person name="Wu L."/>
            <person name="Ma J."/>
        </authorList>
    </citation>
    <scope>NUCLEOTIDE SEQUENCE [LARGE SCALE GENOMIC DNA]</scope>
    <source>
        <strain evidence="12">XZYJT-10</strain>
    </source>
</reference>
<dbReference type="PANTHER" id="PTHR43289">
    <property type="entry name" value="MITOGEN-ACTIVATED PROTEIN KINASE KINASE KINASE 20-RELATED"/>
    <property type="match status" value="1"/>
</dbReference>
<dbReference type="Gene3D" id="3.30.200.20">
    <property type="entry name" value="Phosphorylase Kinase, domain 1"/>
    <property type="match status" value="1"/>
</dbReference>
<dbReference type="PROSITE" id="PS00107">
    <property type="entry name" value="PROTEIN_KINASE_ATP"/>
    <property type="match status" value="1"/>
</dbReference>
<feature type="transmembrane region" description="Helical" evidence="9">
    <location>
        <begin position="317"/>
        <end position="336"/>
    </location>
</feature>
<keyword evidence="3 11" id="KW-0808">Transferase</keyword>
<dbReference type="InterPro" id="IPR008271">
    <property type="entry name" value="Ser/Thr_kinase_AS"/>
</dbReference>
<dbReference type="PROSITE" id="PS00108">
    <property type="entry name" value="PROTEIN_KINASE_ST"/>
    <property type="match status" value="1"/>
</dbReference>
<evidence type="ECO:0000256" key="9">
    <source>
        <dbReference type="SAM" id="Phobius"/>
    </source>
</evidence>
<evidence type="ECO:0000256" key="3">
    <source>
        <dbReference type="ARBA" id="ARBA00022679"/>
    </source>
</evidence>
<dbReference type="PROSITE" id="PS50011">
    <property type="entry name" value="PROTEIN_KINASE_DOM"/>
    <property type="match status" value="1"/>
</dbReference>
<dbReference type="GO" id="GO:0004674">
    <property type="term" value="F:protein serine/threonine kinase activity"/>
    <property type="evidence" value="ECO:0007669"/>
    <property type="project" value="UniProtKB-EC"/>
</dbReference>
<evidence type="ECO:0000256" key="1">
    <source>
        <dbReference type="ARBA" id="ARBA00012513"/>
    </source>
</evidence>
<dbReference type="Gene3D" id="1.10.510.10">
    <property type="entry name" value="Transferase(Phosphotransferase) domain 1"/>
    <property type="match status" value="1"/>
</dbReference>
<gene>
    <name evidence="11" type="ORF">ACFQS1_26815</name>
</gene>
<comment type="caution">
    <text evidence="11">The sequence shown here is derived from an EMBL/GenBank/DDBJ whole genome shotgun (WGS) entry which is preliminary data.</text>
</comment>
<keyword evidence="6 7" id="KW-0067">ATP-binding</keyword>
<evidence type="ECO:0000259" key="10">
    <source>
        <dbReference type="PROSITE" id="PS50011"/>
    </source>
</evidence>
<dbReference type="EMBL" id="JBHTBJ010000024">
    <property type="protein sequence ID" value="MFC7277620.1"/>
    <property type="molecule type" value="Genomic_DNA"/>
</dbReference>
<keyword evidence="4 7" id="KW-0547">Nucleotide-binding</keyword>
<keyword evidence="5 11" id="KW-0418">Kinase</keyword>
<keyword evidence="12" id="KW-1185">Reference proteome</keyword>
<name>A0ABW2HYK2_9ACTN</name>
<dbReference type="PANTHER" id="PTHR43289:SF6">
    <property type="entry name" value="SERINE_THREONINE-PROTEIN KINASE NEKL-3"/>
    <property type="match status" value="1"/>
</dbReference>
<accession>A0ABW2HYK2</accession>
<evidence type="ECO:0000313" key="11">
    <source>
        <dbReference type="EMBL" id="MFC7277620.1"/>
    </source>
</evidence>
<dbReference type="InterPro" id="IPR000719">
    <property type="entry name" value="Prot_kinase_dom"/>
</dbReference>